<dbReference type="InterPro" id="IPR024079">
    <property type="entry name" value="MetalloPept_cat_dom_sf"/>
</dbReference>
<dbReference type="Gene3D" id="3.40.390.10">
    <property type="entry name" value="Collagenase (Catalytic Domain)"/>
    <property type="match status" value="1"/>
</dbReference>
<dbReference type="RefSeq" id="WP_185000589.1">
    <property type="nucleotide sequence ID" value="NZ_BAAAUI010000003.1"/>
</dbReference>
<protein>
    <recommendedName>
        <fullName evidence="4">IgA peptidase M64</fullName>
    </recommendedName>
</protein>
<feature type="signal peptide" evidence="1">
    <location>
        <begin position="1"/>
        <end position="27"/>
    </location>
</feature>
<dbReference type="InterPro" id="IPR019026">
    <property type="entry name" value="Peptidase_M64_IgA"/>
</dbReference>
<dbReference type="EMBL" id="JACHMH010000001">
    <property type="protein sequence ID" value="MBB4674467.1"/>
    <property type="molecule type" value="Genomic_DNA"/>
</dbReference>
<gene>
    <name evidence="2" type="ORF">HNR67_000585</name>
</gene>
<evidence type="ECO:0000256" key="1">
    <source>
        <dbReference type="SAM" id="SignalP"/>
    </source>
</evidence>
<dbReference type="GO" id="GO:0008237">
    <property type="term" value="F:metallopeptidase activity"/>
    <property type="evidence" value="ECO:0007669"/>
    <property type="project" value="InterPro"/>
</dbReference>
<evidence type="ECO:0000313" key="2">
    <source>
        <dbReference type="EMBL" id="MBB4674467.1"/>
    </source>
</evidence>
<keyword evidence="1" id="KW-0732">Signal</keyword>
<reference evidence="2 3" key="1">
    <citation type="submission" date="2020-08" db="EMBL/GenBank/DDBJ databases">
        <title>Sequencing the genomes of 1000 actinobacteria strains.</title>
        <authorList>
            <person name="Klenk H.-P."/>
        </authorList>
    </citation>
    <scope>NUCLEOTIDE SEQUENCE [LARGE SCALE GENOMIC DNA]</scope>
    <source>
        <strain evidence="2 3">DSM 44230</strain>
    </source>
</reference>
<dbReference type="AlphaFoldDB" id="A0A7W7FQS7"/>
<feature type="chain" id="PRO_5030741180" description="IgA peptidase M64" evidence="1">
    <location>
        <begin position="28"/>
        <end position="338"/>
    </location>
</feature>
<evidence type="ECO:0008006" key="4">
    <source>
        <dbReference type="Google" id="ProtNLM"/>
    </source>
</evidence>
<name>A0A7W7FQS7_9PSEU</name>
<sequence length="338" mass="36080">MLRPLAALAGALSSAALLLSLTQPVAAAPQRFELREVFSPDGTISKVRVPVAPNQPEVADEILAQIGIVHNTGPSDQRFDLVFVGDGYTMADLPAYEQHVREKWAELAQVEPFKSLTGHLNVWRVDVVSTDSGVDHDPAQGVLRETALDMGFWCQGRSSTERLLCVNEGAAQQYAALAPQADQVIALGNTAKYGGAGGPVATAAGGNPQAGQIAIHELGHSMGGLADEYFSPGDPYAGPELAEPNASVLTEAQMREQRVKWHALIGQPTPDGGVIGVIEGGRYQERGIFRPSQDSIMRTLGREFNLIGRKAMTDAILAKSQPPVDPLALLRQLRLLPS</sequence>
<dbReference type="Pfam" id="PF09471">
    <property type="entry name" value="Peptidase_M64"/>
    <property type="match status" value="2"/>
</dbReference>
<proteinExistence type="predicted"/>
<organism evidence="2 3">
    <name type="scientific">Crossiella cryophila</name>
    <dbReference type="NCBI Taxonomy" id="43355"/>
    <lineage>
        <taxon>Bacteria</taxon>
        <taxon>Bacillati</taxon>
        <taxon>Actinomycetota</taxon>
        <taxon>Actinomycetes</taxon>
        <taxon>Pseudonocardiales</taxon>
        <taxon>Pseudonocardiaceae</taxon>
        <taxon>Crossiella</taxon>
    </lineage>
</organism>
<comment type="caution">
    <text evidence="2">The sequence shown here is derived from an EMBL/GenBank/DDBJ whole genome shotgun (WGS) entry which is preliminary data.</text>
</comment>
<dbReference type="Proteomes" id="UP000533598">
    <property type="component" value="Unassembled WGS sequence"/>
</dbReference>
<keyword evidence="3" id="KW-1185">Reference proteome</keyword>
<evidence type="ECO:0000313" key="3">
    <source>
        <dbReference type="Proteomes" id="UP000533598"/>
    </source>
</evidence>
<accession>A0A7W7FQS7</accession>